<dbReference type="EMBL" id="JBICCN010000039">
    <property type="protein sequence ID" value="KAL3099680.1"/>
    <property type="molecule type" value="Genomic_DNA"/>
</dbReference>
<organism evidence="2 3">
    <name type="scientific">Heterodera schachtii</name>
    <name type="common">Sugarbeet cyst nematode worm</name>
    <name type="synonym">Tylenchus schachtii</name>
    <dbReference type="NCBI Taxonomy" id="97005"/>
    <lineage>
        <taxon>Eukaryota</taxon>
        <taxon>Metazoa</taxon>
        <taxon>Ecdysozoa</taxon>
        <taxon>Nematoda</taxon>
        <taxon>Chromadorea</taxon>
        <taxon>Rhabditida</taxon>
        <taxon>Tylenchina</taxon>
        <taxon>Tylenchomorpha</taxon>
        <taxon>Tylenchoidea</taxon>
        <taxon>Heteroderidae</taxon>
        <taxon>Heteroderinae</taxon>
        <taxon>Heterodera</taxon>
    </lineage>
</organism>
<accession>A0ABD2K9S0</accession>
<feature type="region of interest" description="Disordered" evidence="1">
    <location>
        <begin position="99"/>
        <end position="135"/>
    </location>
</feature>
<dbReference type="Proteomes" id="UP001620645">
    <property type="component" value="Unassembled WGS sequence"/>
</dbReference>
<feature type="compositionally biased region" description="Basic and acidic residues" evidence="1">
    <location>
        <begin position="99"/>
        <end position="124"/>
    </location>
</feature>
<gene>
    <name evidence="2" type="ORF">niasHS_003135</name>
</gene>
<evidence type="ECO:0000313" key="2">
    <source>
        <dbReference type="EMBL" id="KAL3099680.1"/>
    </source>
</evidence>
<evidence type="ECO:0000313" key="3">
    <source>
        <dbReference type="Proteomes" id="UP001620645"/>
    </source>
</evidence>
<dbReference type="AlphaFoldDB" id="A0ABD2K9S0"/>
<keyword evidence="3" id="KW-1185">Reference proteome</keyword>
<sequence>MTEKENGGDNEPNCGESEVIIGALETMGAMISVLSEQAPEEILIIEALKVIESVEGKKGSFDEMFMKKAEEKSGESTQDLGPSIMKKVVIQQIDDAEKIGNESEGKGLEKFSGKKRRSDDSEGNDKEEEEKEEQVYDGRSVRKMIVCQTTEKLAMAMRFGKKDQWPRTVKIPNEIQLGVSLRLGYIVFVSKYNKLDKFNDWISNAFKINPEAEAAAIPSVFQNALERRVGIIMNVLNNEWSGVPKLADVAFPESEVLQRF</sequence>
<evidence type="ECO:0000256" key="1">
    <source>
        <dbReference type="SAM" id="MobiDB-lite"/>
    </source>
</evidence>
<reference evidence="2 3" key="1">
    <citation type="submission" date="2024-10" db="EMBL/GenBank/DDBJ databases">
        <authorList>
            <person name="Kim D."/>
        </authorList>
    </citation>
    <scope>NUCLEOTIDE SEQUENCE [LARGE SCALE GENOMIC DNA]</scope>
    <source>
        <strain evidence="2">Taebaek</strain>
    </source>
</reference>
<comment type="caution">
    <text evidence="2">The sequence shown here is derived from an EMBL/GenBank/DDBJ whole genome shotgun (WGS) entry which is preliminary data.</text>
</comment>
<proteinExistence type="predicted"/>
<protein>
    <submittedName>
        <fullName evidence="2">Uncharacterized protein</fullName>
    </submittedName>
</protein>
<name>A0ABD2K9S0_HETSC</name>